<accession>A0A8X6W4F5</accession>
<dbReference type="AlphaFoldDB" id="A0A8X6W4F5"/>
<proteinExistence type="predicted"/>
<reference evidence="2" key="1">
    <citation type="submission" date="2020-08" db="EMBL/GenBank/DDBJ databases">
        <title>Multicomponent nature underlies the extraordinary mechanical properties of spider dragline silk.</title>
        <authorList>
            <person name="Kono N."/>
            <person name="Nakamura H."/>
            <person name="Mori M."/>
            <person name="Yoshida Y."/>
            <person name="Ohtoshi R."/>
            <person name="Malay A.D."/>
            <person name="Moran D.A.P."/>
            <person name="Tomita M."/>
            <person name="Numata K."/>
            <person name="Arakawa K."/>
        </authorList>
    </citation>
    <scope>NUCLEOTIDE SEQUENCE</scope>
</reference>
<keyword evidence="3" id="KW-1185">Reference proteome</keyword>
<dbReference type="Proteomes" id="UP000887159">
    <property type="component" value="Unassembled WGS sequence"/>
</dbReference>
<sequence length="108" mass="12065">MALGGSLPQINLGVQDGNTERRAGSQRPPITNSREDRNVTRMTLMDREAASRALSQESGHLSCLQHQDNRIGVWRHRGERTLAECILHRHTGSSPGMMIWDAIGYTSR</sequence>
<protein>
    <submittedName>
        <fullName evidence="2">Uncharacterized protein</fullName>
    </submittedName>
</protein>
<feature type="region of interest" description="Disordered" evidence="1">
    <location>
        <begin position="1"/>
        <end position="36"/>
    </location>
</feature>
<name>A0A8X6W4F5_TRICX</name>
<evidence type="ECO:0000313" key="2">
    <source>
        <dbReference type="EMBL" id="GFY28102.1"/>
    </source>
</evidence>
<evidence type="ECO:0000313" key="3">
    <source>
        <dbReference type="Proteomes" id="UP000887159"/>
    </source>
</evidence>
<organism evidence="2 3">
    <name type="scientific">Trichonephila clavipes</name>
    <name type="common">Golden silk orbweaver</name>
    <name type="synonym">Nephila clavipes</name>
    <dbReference type="NCBI Taxonomy" id="2585209"/>
    <lineage>
        <taxon>Eukaryota</taxon>
        <taxon>Metazoa</taxon>
        <taxon>Ecdysozoa</taxon>
        <taxon>Arthropoda</taxon>
        <taxon>Chelicerata</taxon>
        <taxon>Arachnida</taxon>
        <taxon>Araneae</taxon>
        <taxon>Araneomorphae</taxon>
        <taxon>Entelegynae</taxon>
        <taxon>Araneoidea</taxon>
        <taxon>Nephilidae</taxon>
        <taxon>Trichonephila</taxon>
    </lineage>
</organism>
<comment type="caution">
    <text evidence="2">The sequence shown here is derived from an EMBL/GenBank/DDBJ whole genome shotgun (WGS) entry which is preliminary data.</text>
</comment>
<dbReference type="EMBL" id="BMAU01021383">
    <property type="protein sequence ID" value="GFY28102.1"/>
    <property type="molecule type" value="Genomic_DNA"/>
</dbReference>
<gene>
    <name evidence="2" type="primary">NCL1_59270</name>
    <name evidence="2" type="ORF">TNCV_4394361</name>
</gene>
<evidence type="ECO:0000256" key="1">
    <source>
        <dbReference type="SAM" id="MobiDB-lite"/>
    </source>
</evidence>